<keyword evidence="2" id="KW-0812">Transmembrane</keyword>
<dbReference type="KEGG" id="hcu:MUN79_04375"/>
<dbReference type="EMBL" id="CP095046">
    <property type="protein sequence ID" value="UOQ73213.1"/>
    <property type="molecule type" value="Genomic_DNA"/>
</dbReference>
<reference evidence="3" key="1">
    <citation type="submission" date="2022-04" db="EMBL/GenBank/DDBJ databases">
        <title>Hymenobacter sp. isolated from the air.</title>
        <authorList>
            <person name="Won M."/>
            <person name="Lee C.-M."/>
            <person name="Woen H.-Y."/>
            <person name="Kwon S.-W."/>
        </authorList>
    </citation>
    <scope>NUCLEOTIDE SEQUENCE</scope>
    <source>
        <strain evidence="3">5116S-3</strain>
    </source>
</reference>
<proteinExistence type="predicted"/>
<sequence>MSAPEPESSEFGLGTLLLGALVLGGGIWLVTRLFRRSSTPAAPATGSAAPDFLPNRPNSGGYNQPGPGYNQGYNRQPAPDFLPNRGGGSGSAVGGMLMTGAAAAAGAYLGNRMASAHDTPHPDQLNPDAPAPHLGYGAAGPATSGGFPALDGTGGTTDNPAPDYFSENTSADSGPDYFSSDESSSYDDPSSGDSGGAASMTPTIIAVPGNSARRV</sequence>
<keyword evidence="2" id="KW-0472">Membrane</keyword>
<feature type="compositionally biased region" description="Low complexity" evidence="1">
    <location>
        <begin position="40"/>
        <end position="50"/>
    </location>
</feature>
<accession>A0A8T9QEG7</accession>
<feature type="region of interest" description="Disordered" evidence="1">
    <location>
        <begin position="40"/>
        <end position="87"/>
    </location>
</feature>
<dbReference type="Proteomes" id="UP000831796">
    <property type="component" value="Chromosome"/>
</dbReference>
<keyword evidence="4" id="KW-1185">Reference proteome</keyword>
<evidence type="ECO:0000313" key="3">
    <source>
        <dbReference type="EMBL" id="UOQ73213.1"/>
    </source>
</evidence>
<evidence type="ECO:0000256" key="1">
    <source>
        <dbReference type="SAM" id="MobiDB-lite"/>
    </source>
</evidence>
<name>A0A8T9QEG7_9BACT</name>
<keyword evidence="2" id="KW-1133">Transmembrane helix</keyword>
<evidence type="ECO:0000256" key="2">
    <source>
        <dbReference type="SAM" id="Phobius"/>
    </source>
</evidence>
<organism evidence="3 4">
    <name type="scientific">Hymenobacter cellulosilyticus</name>
    <dbReference type="NCBI Taxonomy" id="2932248"/>
    <lineage>
        <taxon>Bacteria</taxon>
        <taxon>Pseudomonadati</taxon>
        <taxon>Bacteroidota</taxon>
        <taxon>Cytophagia</taxon>
        <taxon>Cytophagales</taxon>
        <taxon>Hymenobacteraceae</taxon>
        <taxon>Hymenobacter</taxon>
    </lineage>
</organism>
<evidence type="ECO:0000313" key="4">
    <source>
        <dbReference type="Proteomes" id="UP000831796"/>
    </source>
</evidence>
<feature type="transmembrane region" description="Helical" evidence="2">
    <location>
        <begin position="12"/>
        <end position="30"/>
    </location>
</feature>
<dbReference type="AlphaFoldDB" id="A0A8T9QEG7"/>
<feature type="compositionally biased region" description="Low complexity" evidence="1">
    <location>
        <begin position="173"/>
        <end position="199"/>
    </location>
</feature>
<dbReference type="RefSeq" id="WP_244676567.1">
    <property type="nucleotide sequence ID" value="NZ_CP095046.1"/>
</dbReference>
<feature type="region of interest" description="Disordered" evidence="1">
    <location>
        <begin position="114"/>
        <end position="215"/>
    </location>
</feature>
<protein>
    <submittedName>
        <fullName evidence="3">Uncharacterized protein</fullName>
    </submittedName>
</protein>
<gene>
    <name evidence="3" type="ORF">MUN79_04375</name>
</gene>